<reference evidence="1 2" key="1">
    <citation type="submission" date="2017-11" db="EMBL/GenBank/DDBJ databases">
        <title>A major lineage of nontailed dsDNA viruses as unrecognized killers of marine bacteria.</title>
        <authorList>
            <person name="Kauffman K.M."/>
            <person name="Hussain F.A."/>
            <person name="Yang J."/>
            <person name="Arevalo P."/>
            <person name="Brown J.M."/>
            <person name="Chang W.K."/>
            <person name="VanInsberghe D."/>
            <person name="Elsherbini J."/>
            <person name="Cutler M.B."/>
            <person name="Kelly L."/>
            <person name="Polz M.F."/>
        </authorList>
    </citation>
    <scope>NUCLEOTIDE SEQUENCE [LARGE SCALE GENOMIC DNA]</scope>
</reference>
<name>A0A2I7R0Q7_9CAUD</name>
<dbReference type="EMBL" id="MG592470">
    <property type="protein sequence ID" value="AUR87231.1"/>
    <property type="molecule type" value="Genomic_DNA"/>
</dbReference>
<sequence length="76" mass="8838">MISVYINDMGSMLLLVHNDKAWWYNPIRANESYVPDPSSWWGRDVEYSIGICTHLFDVDTVGDILPVYEMEILLND</sequence>
<gene>
    <name evidence="1" type="ORF">NVP1097O_85</name>
</gene>
<accession>A0A2I7R0Q7</accession>
<keyword evidence="2" id="KW-1185">Reference proteome</keyword>
<protein>
    <submittedName>
        <fullName evidence="1">Uncharacterized protein</fullName>
    </submittedName>
</protein>
<dbReference type="Proteomes" id="UP000259765">
    <property type="component" value="Segment"/>
</dbReference>
<organism evidence="1 2">
    <name type="scientific">Vibrio phage 1.097.O._10N.286.49.B3</name>
    <dbReference type="NCBI Taxonomy" id="1881383"/>
    <lineage>
        <taxon>Viruses</taxon>
        <taxon>Duplodnaviria</taxon>
        <taxon>Heunggongvirae</taxon>
        <taxon>Uroviricota</taxon>
        <taxon>Caudoviricetes</taxon>
        <taxon>Schitoviridae</taxon>
        <taxon>Pontosvirinae</taxon>
        <taxon>Dorisvirus</taxon>
        <taxon>Dorisvirus 49B3</taxon>
    </lineage>
</organism>
<evidence type="ECO:0000313" key="1">
    <source>
        <dbReference type="EMBL" id="AUR87231.1"/>
    </source>
</evidence>
<proteinExistence type="predicted"/>
<evidence type="ECO:0000313" key="2">
    <source>
        <dbReference type="Proteomes" id="UP000259765"/>
    </source>
</evidence>